<comment type="caution">
    <text evidence="1">The sequence shown here is derived from an EMBL/GenBank/DDBJ whole genome shotgun (WGS) entry which is preliminary data.</text>
</comment>
<name>A0AAV7N132_PLEWA</name>
<organism evidence="1 2">
    <name type="scientific">Pleurodeles waltl</name>
    <name type="common">Iberian ribbed newt</name>
    <dbReference type="NCBI Taxonomy" id="8319"/>
    <lineage>
        <taxon>Eukaryota</taxon>
        <taxon>Metazoa</taxon>
        <taxon>Chordata</taxon>
        <taxon>Craniata</taxon>
        <taxon>Vertebrata</taxon>
        <taxon>Euteleostomi</taxon>
        <taxon>Amphibia</taxon>
        <taxon>Batrachia</taxon>
        <taxon>Caudata</taxon>
        <taxon>Salamandroidea</taxon>
        <taxon>Salamandridae</taxon>
        <taxon>Pleurodelinae</taxon>
        <taxon>Pleurodeles</taxon>
    </lineage>
</organism>
<accession>A0AAV7N132</accession>
<dbReference type="Proteomes" id="UP001066276">
    <property type="component" value="Chromosome 9"/>
</dbReference>
<keyword evidence="2" id="KW-1185">Reference proteome</keyword>
<protein>
    <recommendedName>
        <fullName evidence="3">Secreted protein</fullName>
    </recommendedName>
</protein>
<evidence type="ECO:0008006" key="3">
    <source>
        <dbReference type="Google" id="ProtNLM"/>
    </source>
</evidence>
<sequence length="115" mass="12726">MGGASFSPYLLVGSVLLQTPVFSGAIQHRQRRSTLLPSRGRHLCSPRLGTQVLRSAARYLLFFRRPLDSVPQVFRTPGRRSELYFGLLCSQDSSSPAATAGSSTLRVRLHQLQAR</sequence>
<evidence type="ECO:0000313" key="1">
    <source>
        <dbReference type="EMBL" id="KAJ1108242.1"/>
    </source>
</evidence>
<evidence type="ECO:0000313" key="2">
    <source>
        <dbReference type="Proteomes" id="UP001066276"/>
    </source>
</evidence>
<gene>
    <name evidence="1" type="ORF">NDU88_005623</name>
</gene>
<dbReference type="AlphaFoldDB" id="A0AAV7N132"/>
<reference evidence="1" key="1">
    <citation type="journal article" date="2022" name="bioRxiv">
        <title>Sequencing and chromosome-scale assembly of the giantPleurodeles waltlgenome.</title>
        <authorList>
            <person name="Brown T."/>
            <person name="Elewa A."/>
            <person name="Iarovenko S."/>
            <person name="Subramanian E."/>
            <person name="Araus A.J."/>
            <person name="Petzold A."/>
            <person name="Susuki M."/>
            <person name="Suzuki K.-i.T."/>
            <person name="Hayashi T."/>
            <person name="Toyoda A."/>
            <person name="Oliveira C."/>
            <person name="Osipova E."/>
            <person name="Leigh N.D."/>
            <person name="Simon A."/>
            <person name="Yun M.H."/>
        </authorList>
    </citation>
    <scope>NUCLEOTIDE SEQUENCE</scope>
    <source>
        <strain evidence="1">20211129_DDA</strain>
        <tissue evidence="1">Liver</tissue>
    </source>
</reference>
<dbReference type="EMBL" id="JANPWB010000013">
    <property type="protein sequence ID" value="KAJ1108242.1"/>
    <property type="molecule type" value="Genomic_DNA"/>
</dbReference>
<proteinExistence type="predicted"/>